<organism evidence="1 2">
    <name type="scientific">Prorocentrum cordatum</name>
    <dbReference type="NCBI Taxonomy" id="2364126"/>
    <lineage>
        <taxon>Eukaryota</taxon>
        <taxon>Sar</taxon>
        <taxon>Alveolata</taxon>
        <taxon>Dinophyceae</taxon>
        <taxon>Prorocentrales</taxon>
        <taxon>Prorocentraceae</taxon>
        <taxon>Prorocentrum</taxon>
    </lineage>
</organism>
<protein>
    <recommendedName>
        <fullName evidence="3">Non-specific serine/threonine protein kinase</fullName>
    </recommendedName>
</protein>
<dbReference type="EMBL" id="CAUYUJ010016149">
    <property type="protein sequence ID" value="CAK0862321.1"/>
    <property type="molecule type" value="Genomic_DNA"/>
</dbReference>
<dbReference type="Proteomes" id="UP001189429">
    <property type="component" value="Unassembled WGS sequence"/>
</dbReference>
<gene>
    <name evidence="1" type="ORF">PCOR1329_LOCUS50769</name>
</gene>
<accession>A0ABN9UT69</accession>
<proteinExistence type="predicted"/>
<evidence type="ECO:0008006" key="3">
    <source>
        <dbReference type="Google" id="ProtNLM"/>
    </source>
</evidence>
<comment type="caution">
    <text evidence="1">The sequence shown here is derived from an EMBL/GenBank/DDBJ whole genome shotgun (WGS) entry which is preliminary data.</text>
</comment>
<reference evidence="1" key="1">
    <citation type="submission" date="2023-10" db="EMBL/GenBank/DDBJ databases">
        <authorList>
            <person name="Chen Y."/>
            <person name="Shah S."/>
            <person name="Dougan E. K."/>
            <person name="Thang M."/>
            <person name="Chan C."/>
        </authorList>
    </citation>
    <scope>NUCLEOTIDE SEQUENCE [LARGE SCALE GENOMIC DNA]</scope>
</reference>
<evidence type="ECO:0000313" key="1">
    <source>
        <dbReference type="EMBL" id="CAK0862321.1"/>
    </source>
</evidence>
<sequence>MRRARGGPIHLRGEIQADHKQAPTLCGLNACIDTNSRPVEYAHSQCSSPAARRLADAEPLLARARLLAPHRQLRCADYYHVGDKLGEGSFGNVYEDASCSAWTPRLGGPCRARRRRP</sequence>
<evidence type="ECO:0000313" key="2">
    <source>
        <dbReference type="Proteomes" id="UP001189429"/>
    </source>
</evidence>
<keyword evidence="2" id="KW-1185">Reference proteome</keyword>
<name>A0ABN9UT69_9DINO</name>